<dbReference type="GO" id="GO:0009055">
    <property type="term" value="F:electron transfer activity"/>
    <property type="evidence" value="ECO:0007669"/>
    <property type="project" value="InterPro"/>
</dbReference>
<proteinExistence type="predicted"/>
<dbReference type="GO" id="GO:0004130">
    <property type="term" value="F:cytochrome-c peroxidase activity"/>
    <property type="evidence" value="ECO:0007669"/>
    <property type="project" value="TreeGrafter"/>
</dbReference>
<protein>
    <recommendedName>
        <fullName evidence="3">Cytochrome c domain-containing protein</fullName>
    </recommendedName>
</protein>
<feature type="region of interest" description="Disordered" evidence="1">
    <location>
        <begin position="174"/>
        <end position="198"/>
    </location>
</feature>
<dbReference type="InterPro" id="IPR036909">
    <property type="entry name" value="Cyt_c-like_dom_sf"/>
</dbReference>
<gene>
    <name evidence="2" type="ORF">METZ01_LOCUS195531</name>
</gene>
<name>A0A382DYK7_9ZZZZ</name>
<dbReference type="AlphaFoldDB" id="A0A382DYK7"/>
<accession>A0A382DYK7</accession>
<evidence type="ECO:0008006" key="3">
    <source>
        <dbReference type="Google" id="ProtNLM"/>
    </source>
</evidence>
<feature type="non-terminal residue" evidence="2">
    <location>
        <position position="354"/>
    </location>
</feature>
<evidence type="ECO:0000256" key="1">
    <source>
        <dbReference type="SAM" id="MobiDB-lite"/>
    </source>
</evidence>
<dbReference type="Gene3D" id="1.10.760.10">
    <property type="entry name" value="Cytochrome c-like domain"/>
    <property type="match status" value="1"/>
</dbReference>
<organism evidence="2">
    <name type="scientific">marine metagenome</name>
    <dbReference type="NCBI Taxonomy" id="408172"/>
    <lineage>
        <taxon>unclassified sequences</taxon>
        <taxon>metagenomes</taxon>
        <taxon>ecological metagenomes</taxon>
    </lineage>
</organism>
<dbReference type="InterPro" id="IPR010538">
    <property type="entry name" value="DHOR"/>
</dbReference>
<dbReference type="GO" id="GO:0020037">
    <property type="term" value="F:heme binding"/>
    <property type="evidence" value="ECO:0007669"/>
    <property type="project" value="InterPro"/>
</dbReference>
<dbReference type="EMBL" id="UINC01041427">
    <property type="protein sequence ID" value="SVB42677.1"/>
    <property type="molecule type" value="Genomic_DNA"/>
</dbReference>
<dbReference type="InterPro" id="IPR051395">
    <property type="entry name" value="Cytochrome_c_Peroxidase/MauG"/>
</dbReference>
<dbReference type="SUPFAM" id="SSF46626">
    <property type="entry name" value="Cytochrome c"/>
    <property type="match status" value="1"/>
</dbReference>
<dbReference type="PANTHER" id="PTHR30600:SF4">
    <property type="entry name" value="CYTOCHROME C DOMAIN-CONTAINING PROTEIN"/>
    <property type="match status" value="1"/>
</dbReference>
<sequence>MRSGGGTTTVHAGERAFSLSARSMGLPDRIRFADGDVPFEHPFSSEDGLGATHNADGCLGCHVNNGRSPGPDGFVADAGPVLLLGLADGSPSPEFGQQLQDRGSDADGLLTVDWLEEPGTYPDGTAFSLRRPVVSVDGADVTGLATSLRAAPPVFGGGLLEAISVDDLRALADPDDSDGDGISGRLQEATGDDGSPAAGRFGWKAQHASILATTRHAFDVDLHLDHGLAAERFGDDFLDDTAFYTRTVAVPAIRDRDDPDVRAGAAWFVQVGCATCHRTEPYTTTVVDVQALSDEVITPFTDLLLHDLGPDLADDLPQGVATGNEWRTAPLWGIGLTGVVGHEHYLHDGRARSV</sequence>
<evidence type="ECO:0000313" key="2">
    <source>
        <dbReference type="EMBL" id="SVB42677.1"/>
    </source>
</evidence>
<dbReference type="PANTHER" id="PTHR30600">
    <property type="entry name" value="CYTOCHROME C PEROXIDASE-RELATED"/>
    <property type="match status" value="1"/>
</dbReference>
<reference evidence="2" key="1">
    <citation type="submission" date="2018-05" db="EMBL/GenBank/DDBJ databases">
        <authorList>
            <person name="Lanie J.A."/>
            <person name="Ng W.-L."/>
            <person name="Kazmierczak K.M."/>
            <person name="Andrzejewski T.M."/>
            <person name="Davidsen T.M."/>
            <person name="Wayne K.J."/>
            <person name="Tettelin H."/>
            <person name="Glass J.I."/>
            <person name="Rusch D."/>
            <person name="Podicherti R."/>
            <person name="Tsui H.-C.T."/>
            <person name="Winkler M.E."/>
        </authorList>
    </citation>
    <scope>NUCLEOTIDE SEQUENCE</scope>
</reference>
<dbReference type="Pfam" id="PF06537">
    <property type="entry name" value="DHOR"/>
    <property type="match status" value="2"/>
</dbReference>